<gene>
    <name evidence="4" type="ORF">IAA97_07375</name>
</gene>
<evidence type="ECO:0000313" key="4">
    <source>
        <dbReference type="EMBL" id="MBO8436780.1"/>
    </source>
</evidence>
<proteinExistence type="predicted"/>
<dbReference type="PANTHER" id="PTHR28629">
    <property type="entry name" value="TRIOKINASE/FMN CYCLASE"/>
    <property type="match status" value="1"/>
</dbReference>
<dbReference type="Gene3D" id="3.30.1180.20">
    <property type="entry name" value="Dihydroxyacetone kinase, domain 2"/>
    <property type="match status" value="1"/>
</dbReference>
<dbReference type="InterPro" id="IPR004006">
    <property type="entry name" value="DhaK_dom"/>
</dbReference>
<keyword evidence="1" id="KW-0808">Transferase</keyword>
<dbReference type="InterPro" id="IPR050861">
    <property type="entry name" value="Dihydroxyacetone_Kinase"/>
</dbReference>
<dbReference type="FunFam" id="3.30.1180.20:FF:000002">
    <property type="entry name" value="Dihydroxyacetone kinase subunit DhaK"/>
    <property type="match status" value="1"/>
</dbReference>
<sequence>GGSGHLPLFLGYVGDGMLDGCAIGGIFQSPSADDMLTVTRAVEAGKGVLYILGNYNGDKYNFKMAGEMADMEYDIPTESVIAGDDVASGPVPAPGEVGIRRGVAGIFFVYKCAGAAADEGMSLEEVREIAERAAKNVRTMGVALSPCTVPRVGKPSFEIADDEMELGMGIHGEPGIKRCKLMSADDTVSEMLGKILPDLPFTAGDEVAVLVNGLGATPLEEQYLVYGIVAKHLKSAGLTVHRTYVGEFATSLEMAGLSISVIKLDDELKRLLDKPANTPFFKQF</sequence>
<organism evidence="4 5">
    <name type="scientific">Candidatus Ornithospirochaeta stercoripullorum</name>
    <dbReference type="NCBI Taxonomy" id="2840899"/>
    <lineage>
        <taxon>Bacteria</taxon>
        <taxon>Pseudomonadati</taxon>
        <taxon>Spirochaetota</taxon>
        <taxon>Spirochaetia</taxon>
        <taxon>Spirochaetales</taxon>
        <taxon>Spirochaetaceae</taxon>
        <taxon>Spirochaetaceae incertae sedis</taxon>
        <taxon>Candidatus Ornithospirochaeta</taxon>
    </lineage>
</organism>
<reference evidence="4" key="1">
    <citation type="submission" date="2020-10" db="EMBL/GenBank/DDBJ databases">
        <authorList>
            <person name="Gilroy R."/>
        </authorList>
    </citation>
    <scope>NUCLEOTIDE SEQUENCE</scope>
    <source>
        <strain evidence="4">7293</strain>
    </source>
</reference>
<reference evidence="4" key="2">
    <citation type="journal article" date="2021" name="PeerJ">
        <title>Extensive microbial diversity within the chicken gut microbiome revealed by metagenomics and culture.</title>
        <authorList>
            <person name="Gilroy R."/>
            <person name="Ravi A."/>
            <person name="Getino M."/>
            <person name="Pursley I."/>
            <person name="Horton D.L."/>
            <person name="Alikhan N.F."/>
            <person name="Baker D."/>
            <person name="Gharbi K."/>
            <person name="Hall N."/>
            <person name="Watson M."/>
            <person name="Adriaenssens E.M."/>
            <person name="Foster-Nyarko E."/>
            <person name="Jarju S."/>
            <person name="Secka A."/>
            <person name="Antonio M."/>
            <person name="Oren A."/>
            <person name="Chaudhuri R.R."/>
            <person name="La Ragione R."/>
            <person name="Hildebrand F."/>
            <person name="Pallen M.J."/>
        </authorList>
    </citation>
    <scope>NUCLEOTIDE SEQUENCE</scope>
    <source>
        <strain evidence="4">7293</strain>
    </source>
</reference>
<feature type="non-terminal residue" evidence="4">
    <location>
        <position position="1"/>
    </location>
</feature>
<dbReference type="Pfam" id="PF02733">
    <property type="entry name" value="Dak1"/>
    <property type="match status" value="1"/>
</dbReference>
<evidence type="ECO:0000256" key="1">
    <source>
        <dbReference type="ARBA" id="ARBA00022679"/>
    </source>
</evidence>
<dbReference type="GO" id="GO:0019563">
    <property type="term" value="P:glycerol catabolic process"/>
    <property type="evidence" value="ECO:0007669"/>
    <property type="project" value="TreeGrafter"/>
</dbReference>
<feature type="domain" description="DhaK" evidence="3">
    <location>
        <begin position="1"/>
        <end position="281"/>
    </location>
</feature>
<dbReference type="PROSITE" id="PS51481">
    <property type="entry name" value="DHAK"/>
    <property type="match status" value="1"/>
</dbReference>
<protein>
    <submittedName>
        <fullName evidence="4">Dihydroxyacetone kinase subunit DhaK</fullName>
    </submittedName>
</protein>
<dbReference type="PANTHER" id="PTHR28629:SF4">
    <property type="entry name" value="TRIOKINASE_FMN CYCLASE"/>
    <property type="match status" value="1"/>
</dbReference>
<evidence type="ECO:0000313" key="5">
    <source>
        <dbReference type="Proteomes" id="UP000823615"/>
    </source>
</evidence>
<accession>A0A9D9E2M0</accession>
<dbReference type="Proteomes" id="UP000823615">
    <property type="component" value="Unassembled WGS sequence"/>
</dbReference>
<evidence type="ECO:0000256" key="2">
    <source>
        <dbReference type="ARBA" id="ARBA00022777"/>
    </source>
</evidence>
<dbReference type="SUPFAM" id="SSF82549">
    <property type="entry name" value="DAK1/DegV-like"/>
    <property type="match status" value="1"/>
</dbReference>
<dbReference type="AlphaFoldDB" id="A0A9D9E2M0"/>
<name>A0A9D9E2M0_9SPIO</name>
<comment type="caution">
    <text evidence="4">The sequence shown here is derived from an EMBL/GenBank/DDBJ whole genome shotgun (WGS) entry which is preliminary data.</text>
</comment>
<dbReference type="GO" id="GO:0005829">
    <property type="term" value="C:cytosol"/>
    <property type="evidence" value="ECO:0007669"/>
    <property type="project" value="TreeGrafter"/>
</dbReference>
<keyword evidence="2 4" id="KW-0418">Kinase</keyword>
<dbReference type="EMBL" id="JADIMT010000087">
    <property type="protein sequence ID" value="MBO8436780.1"/>
    <property type="molecule type" value="Genomic_DNA"/>
</dbReference>
<dbReference type="Gene3D" id="3.40.50.10440">
    <property type="entry name" value="Dihydroxyacetone kinase, domain 1"/>
    <property type="match status" value="1"/>
</dbReference>
<evidence type="ECO:0000259" key="3">
    <source>
        <dbReference type="PROSITE" id="PS51481"/>
    </source>
</evidence>
<dbReference type="GO" id="GO:0004371">
    <property type="term" value="F:glycerone kinase activity"/>
    <property type="evidence" value="ECO:0007669"/>
    <property type="project" value="InterPro"/>
</dbReference>